<feature type="compositionally biased region" description="Basic and acidic residues" evidence="5">
    <location>
        <begin position="480"/>
        <end position="493"/>
    </location>
</feature>
<feature type="compositionally biased region" description="Low complexity" evidence="5">
    <location>
        <begin position="114"/>
        <end position="126"/>
    </location>
</feature>
<proteinExistence type="inferred from homology"/>
<feature type="region of interest" description="Disordered" evidence="5">
    <location>
        <begin position="1"/>
        <end position="138"/>
    </location>
</feature>
<keyword evidence="1" id="KW-0479">Metal-binding</keyword>
<feature type="compositionally biased region" description="Acidic residues" evidence="5">
    <location>
        <begin position="64"/>
        <end position="82"/>
    </location>
</feature>
<dbReference type="InterPro" id="IPR027417">
    <property type="entry name" value="P-loop_NTPase"/>
</dbReference>
<dbReference type="OrthoDB" id="10268034at2759"/>
<feature type="compositionally biased region" description="Basic and acidic residues" evidence="5">
    <location>
        <begin position="129"/>
        <end position="138"/>
    </location>
</feature>
<name>K8EFB6_9CHLO</name>
<dbReference type="Proteomes" id="UP000198341">
    <property type="component" value="Chromosome 5"/>
</dbReference>
<keyword evidence="8" id="KW-1185">Reference proteome</keyword>
<dbReference type="Pfam" id="PF01926">
    <property type="entry name" value="MMR_HSR1"/>
    <property type="match status" value="1"/>
</dbReference>
<protein>
    <submittedName>
        <fullName evidence="7">GTP-binding protein HflX</fullName>
    </submittedName>
</protein>
<evidence type="ECO:0000256" key="4">
    <source>
        <dbReference type="ARBA" id="ARBA00023134"/>
    </source>
</evidence>
<dbReference type="InterPro" id="IPR016496">
    <property type="entry name" value="GTPase_HflX"/>
</dbReference>
<dbReference type="GeneID" id="19015686"/>
<dbReference type="InterPro" id="IPR030394">
    <property type="entry name" value="G_HFLX_dom"/>
</dbReference>
<dbReference type="Pfam" id="PF13167">
    <property type="entry name" value="GTP-bdg_N"/>
    <property type="match status" value="2"/>
</dbReference>
<feature type="region of interest" description="Disordered" evidence="5">
    <location>
        <begin position="155"/>
        <end position="194"/>
    </location>
</feature>
<dbReference type="InterPro" id="IPR042108">
    <property type="entry name" value="GTPase_HflX_N_sf"/>
</dbReference>
<feature type="compositionally biased region" description="Basic residues" evidence="5">
    <location>
        <begin position="26"/>
        <end position="40"/>
    </location>
</feature>
<dbReference type="Gene3D" id="3.40.50.300">
    <property type="entry name" value="P-loop containing nucleotide triphosphate hydrolases"/>
    <property type="match status" value="1"/>
</dbReference>
<dbReference type="PANTHER" id="PTHR10229">
    <property type="entry name" value="GTP-BINDING PROTEIN HFLX"/>
    <property type="match status" value="1"/>
</dbReference>
<evidence type="ECO:0000313" key="7">
    <source>
        <dbReference type="EMBL" id="CCO16827.1"/>
    </source>
</evidence>
<evidence type="ECO:0000259" key="6">
    <source>
        <dbReference type="PROSITE" id="PS51705"/>
    </source>
</evidence>
<dbReference type="GO" id="GO:0005525">
    <property type="term" value="F:GTP binding"/>
    <property type="evidence" value="ECO:0007669"/>
    <property type="project" value="UniProtKB-KW"/>
</dbReference>
<dbReference type="InterPro" id="IPR025121">
    <property type="entry name" value="GTPase_HflX_N"/>
</dbReference>
<keyword evidence="3" id="KW-0460">Magnesium</keyword>
<dbReference type="GO" id="GO:0005737">
    <property type="term" value="C:cytoplasm"/>
    <property type="evidence" value="ECO:0007669"/>
    <property type="project" value="TreeGrafter"/>
</dbReference>
<keyword evidence="4" id="KW-0342">GTP-binding</keyword>
<dbReference type="CDD" id="cd01878">
    <property type="entry name" value="HflX"/>
    <property type="match status" value="1"/>
</dbReference>
<dbReference type="KEGG" id="bpg:Bathy05g01830"/>
<dbReference type="PROSITE" id="PS51705">
    <property type="entry name" value="G_HFLX"/>
    <property type="match status" value="1"/>
</dbReference>
<evidence type="ECO:0000256" key="3">
    <source>
        <dbReference type="ARBA" id="ARBA00022842"/>
    </source>
</evidence>
<dbReference type="Pfam" id="PF16360">
    <property type="entry name" value="GTP-bdg_M"/>
    <property type="match status" value="1"/>
</dbReference>
<dbReference type="InterPro" id="IPR006073">
    <property type="entry name" value="GTP-bd"/>
</dbReference>
<sequence length="750" mass="84223">MASTTTVTTTTTKRYHRYSLNDDFRRRRKGQKGPPKRAKVGRVLGAKVVSSATKKNCETHDVSTDDDVNDVDAFLEDEDEWTKEDVNDTKEDRGEESGSIGGDDATKTKRSTTRGRTTTTTTTSTEAVEEVKEEAKDEYENLTWEEIIEREYGGGTQKSSMVSPLASRSTSRRYDLGGRDGSRNDDDDDSKDYWETRMQPLRCVVVGVGKKGRPEFKKNEKKNADATFSVDDSLSELERLCDAAGLVVVGRVTQNLRTPNARTFLGRGKISELREVCGVESPNVVAEGKKMKLNEKEEYGDNNEDEGGSFDWDESEDEDEEWEEEEEEEDDSSGSSFEMYYKDYGDDDDYGGGDDDDDDEIFAFKRKQFADLVVFDDELTPKQGVNIEKALGDKLRVCDRTALILDIFSQRARTAEGAMQVEIGQLEYQLPRITKLWTHLERQSGSGNVKGMGEKQIEIDKRLLKDKISQLRKKLRSVKTSRDQRRDQNRDKNGAPIAPTIALAGYTNAGKSSLMNALCGDDHARVQDELFHTLDPLTRRLNLPSGGNCRVVDTVGFIQKLPTQLVAAFRATLEEVAEANLVLHVIDISSELATAQMAAVDETLEVLLRERNEKDGSSVFEMPTQISVWNKLDNLSEYQRQDVEEAAKRINSKNKSNKVFIVSARTGEGLDELRKGLESVLAEKTLRRVELRVPFSESGKLIGEFRKVGVVEREEWDEENALIVALVPISMSERADVVGYYSSWVSSFSA</sequence>
<dbReference type="Gene3D" id="3.40.50.11060">
    <property type="entry name" value="GTPase HflX, N-terminal domain"/>
    <property type="match status" value="2"/>
</dbReference>
<feature type="compositionally biased region" description="Polar residues" evidence="5">
    <location>
        <begin position="157"/>
        <end position="169"/>
    </location>
</feature>
<organism evidence="7 8">
    <name type="scientific">Bathycoccus prasinos</name>
    <dbReference type="NCBI Taxonomy" id="41875"/>
    <lineage>
        <taxon>Eukaryota</taxon>
        <taxon>Viridiplantae</taxon>
        <taxon>Chlorophyta</taxon>
        <taxon>Mamiellophyceae</taxon>
        <taxon>Mamiellales</taxon>
        <taxon>Bathycoccaceae</taxon>
        <taxon>Bathycoccus</taxon>
    </lineage>
</organism>
<feature type="compositionally biased region" description="Acidic residues" evidence="5">
    <location>
        <begin position="300"/>
        <end position="332"/>
    </location>
</feature>
<reference evidence="7 8" key="1">
    <citation type="submission" date="2011-10" db="EMBL/GenBank/DDBJ databases">
        <authorList>
            <person name="Genoscope - CEA"/>
        </authorList>
    </citation>
    <scope>NUCLEOTIDE SEQUENCE [LARGE SCALE GENOMIC DNA]</scope>
    <source>
        <strain evidence="7 8">RCC 1105</strain>
    </source>
</reference>
<feature type="compositionally biased region" description="Basic and acidic residues" evidence="5">
    <location>
        <begin position="172"/>
        <end position="184"/>
    </location>
</feature>
<feature type="region of interest" description="Disordered" evidence="5">
    <location>
        <begin position="474"/>
        <end position="496"/>
    </location>
</feature>
<dbReference type="STRING" id="41875.K8EFB6"/>
<dbReference type="GO" id="GO:0046872">
    <property type="term" value="F:metal ion binding"/>
    <property type="evidence" value="ECO:0007669"/>
    <property type="project" value="UniProtKB-KW"/>
</dbReference>
<gene>
    <name evidence="7" type="ORF">Bathy05g01830</name>
</gene>
<dbReference type="RefSeq" id="XP_007513269.1">
    <property type="nucleotide sequence ID" value="XM_007513207.1"/>
</dbReference>
<feature type="region of interest" description="Disordered" evidence="5">
    <location>
        <begin position="291"/>
        <end position="357"/>
    </location>
</feature>
<dbReference type="PRINTS" id="PR00326">
    <property type="entry name" value="GTP1OBG"/>
</dbReference>
<evidence type="ECO:0000256" key="1">
    <source>
        <dbReference type="ARBA" id="ARBA00022723"/>
    </source>
</evidence>
<dbReference type="NCBIfam" id="TIGR03156">
    <property type="entry name" value="GTP_HflX"/>
    <property type="match status" value="1"/>
</dbReference>
<dbReference type="AlphaFoldDB" id="K8EFB6"/>
<evidence type="ECO:0000313" key="8">
    <source>
        <dbReference type="Proteomes" id="UP000198341"/>
    </source>
</evidence>
<dbReference type="Gene3D" id="6.10.250.2860">
    <property type="match status" value="1"/>
</dbReference>
<feature type="compositionally biased region" description="Basic and acidic residues" evidence="5">
    <location>
        <begin position="83"/>
        <end position="96"/>
    </location>
</feature>
<dbReference type="EMBL" id="FO082274">
    <property type="protein sequence ID" value="CCO16827.1"/>
    <property type="molecule type" value="Genomic_DNA"/>
</dbReference>
<dbReference type="InterPro" id="IPR032305">
    <property type="entry name" value="GTP-bd_M"/>
</dbReference>
<feature type="domain" description="Hflx-type G" evidence="6">
    <location>
        <begin position="499"/>
        <end position="685"/>
    </location>
</feature>
<dbReference type="GO" id="GO:0043022">
    <property type="term" value="F:ribosome binding"/>
    <property type="evidence" value="ECO:0007669"/>
    <property type="project" value="TreeGrafter"/>
</dbReference>
<evidence type="ECO:0000256" key="5">
    <source>
        <dbReference type="SAM" id="MobiDB-lite"/>
    </source>
</evidence>
<accession>K8EFB6</accession>
<evidence type="ECO:0000256" key="2">
    <source>
        <dbReference type="ARBA" id="ARBA00022741"/>
    </source>
</evidence>
<feature type="compositionally biased region" description="Acidic residues" evidence="5">
    <location>
        <begin position="345"/>
        <end position="357"/>
    </location>
</feature>
<feature type="compositionally biased region" description="Low complexity" evidence="5">
    <location>
        <begin position="1"/>
        <end position="12"/>
    </location>
</feature>
<keyword evidence="2" id="KW-0547">Nucleotide-binding</keyword>
<dbReference type="HAMAP" id="MF_00900">
    <property type="entry name" value="GTPase_HflX"/>
    <property type="match status" value="1"/>
</dbReference>
<dbReference type="eggNOG" id="KOG0410">
    <property type="taxonomic scope" value="Eukaryota"/>
</dbReference>
<dbReference type="PANTHER" id="PTHR10229:SF0">
    <property type="entry name" value="GTP-BINDING PROTEIN 6-RELATED"/>
    <property type="match status" value="1"/>
</dbReference>
<dbReference type="SUPFAM" id="SSF52540">
    <property type="entry name" value="P-loop containing nucleoside triphosphate hydrolases"/>
    <property type="match status" value="1"/>
</dbReference>